<gene>
    <name evidence="1" type="ORF">RhiirA4_409711</name>
</gene>
<reference evidence="1 2" key="1">
    <citation type="submission" date="2015-10" db="EMBL/GenBank/DDBJ databases">
        <title>Genome analyses suggest a sexual origin of heterokaryosis in a supposedly ancient asexual fungus.</title>
        <authorList>
            <person name="Ropars J."/>
            <person name="Sedzielewska K."/>
            <person name="Noel J."/>
            <person name="Charron P."/>
            <person name="Farinelli L."/>
            <person name="Marton T."/>
            <person name="Kruger M."/>
            <person name="Pelin A."/>
            <person name="Brachmann A."/>
            <person name="Corradi N."/>
        </authorList>
    </citation>
    <scope>NUCLEOTIDE SEQUENCE [LARGE SCALE GENOMIC DNA]</scope>
    <source>
        <strain evidence="1 2">A4</strain>
    </source>
</reference>
<dbReference type="Proteomes" id="UP000234323">
    <property type="component" value="Unassembled WGS sequence"/>
</dbReference>
<dbReference type="EMBL" id="LLXI01001575">
    <property type="protein sequence ID" value="PKY54292.1"/>
    <property type="molecule type" value="Genomic_DNA"/>
</dbReference>
<dbReference type="AlphaFoldDB" id="A0A2I1H5Y4"/>
<organism evidence="1 2">
    <name type="scientific">Rhizophagus irregularis</name>
    <dbReference type="NCBI Taxonomy" id="588596"/>
    <lineage>
        <taxon>Eukaryota</taxon>
        <taxon>Fungi</taxon>
        <taxon>Fungi incertae sedis</taxon>
        <taxon>Mucoromycota</taxon>
        <taxon>Glomeromycotina</taxon>
        <taxon>Glomeromycetes</taxon>
        <taxon>Glomerales</taxon>
        <taxon>Glomeraceae</taxon>
        <taxon>Rhizophagus</taxon>
    </lineage>
</organism>
<protein>
    <submittedName>
        <fullName evidence="1">Uncharacterized protein</fullName>
    </submittedName>
</protein>
<accession>A0A2I1H5Y4</accession>
<name>A0A2I1H5Y4_9GLOM</name>
<proteinExistence type="predicted"/>
<keyword evidence="2" id="KW-1185">Reference proteome</keyword>
<evidence type="ECO:0000313" key="1">
    <source>
        <dbReference type="EMBL" id="PKY54292.1"/>
    </source>
</evidence>
<comment type="caution">
    <text evidence="1">The sequence shown here is derived from an EMBL/GenBank/DDBJ whole genome shotgun (WGS) entry which is preliminary data.</text>
</comment>
<dbReference type="VEuPathDB" id="FungiDB:RhiirFUN_002183"/>
<sequence length="102" mass="11786">MGFFRGLCDLLSLNLCENIIDFDKKIGEKYGEEMIVIMIDEFDQFLLNIHHQNDTVYQIDKLRELIKLVSDRDTKGIKSIIFAGSFGMITMLENGDLKIKSH</sequence>
<evidence type="ECO:0000313" key="2">
    <source>
        <dbReference type="Proteomes" id="UP000234323"/>
    </source>
</evidence>